<dbReference type="AlphaFoldDB" id="A0A316TUR3"/>
<proteinExistence type="predicted"/>
<sequence>MMIFLMKIKTSFQVLLVIAIWICTFAGCKKVQTENELVRETENEYLNSLLGGAPVQLIDLDKSNADSLHIDEQNILGMESIEDFPFPLDLYGVNGMIAIGDKVYVAAQRHNNIWVMNKSGVWIRKVGREGRGPGEFRNLRSLNKNNHSIYSMDVGNQRVFVYDYNLNFKNSLDAQFTWPENNMAVDDVYLYLPSDLSSEYLIEIRDANAPFNQKGTFVPRLIPNGMQPFAYNLYKITANHNELIAFGYTGLPYVFIFDKTLKHILTLVLKSETFNEFENPPVRPVRGSENDIYRVNLFFEGLFLMENGSLYIAQQPFLHRLNWNGEQFDVMQSWRFTYSEPDENEDSVRTIYVHDVIAETNVMYLSSRLSPYVFRIYLN</sequence>
<accession>A0A316TUR3</accession>
<reference evidence="1 2" key="1">
    <citation type="submission" date="2018-05" db="EMBL/GenBank/DDBJ databases">
        <title>Rhodohalobacter halophilus gen. nov., sp. nov., a moderately halophilic member of the family Balneolaceae.</title>
        <authorList>
            <person name="Liu Z.-W."/>
        </authorList>
    </citation>
    <scope>NUCLEOTIDE SEQUENCE [LARGE SCALE GENOMIC DNA]</scope>
    <source>
        <strain evidence="1 2">8A47</strain>
    </source>
</reference>
<comment type="caution">
    <text evidence="1">The sequence shown here is derived from an EMBL/GenBank/DDBJ whole genome shotgun (WGS) entry which is preliminary data.</text>
</comment>
<evidence type="ECO:0008006" key="3">
    <source>
        <dbReference type="Google" id="ProtNLM"/>
    </source>
</evidence>
<evidence type="ECO:0000313" key="1">
    <source>
        <dbReference type="EMBL" id="PWN08247.1"/>
    </source>
</evidence>
<keyword evidence="2" id="KW-1185">Reference proteome</keyword>
<dbReference type="SUPFAM" id="SSF75011">
    <property type="entry name" value="3-carboxy-cis,cis-mucoante lactonizing enzyme"/>
    <property type="match status" value="1"/>
</dbReference>
<name>A0A316TUR3_9BACT</name>
<evidence type="ECO:0000313" key="2">
    <source>
        <dbReference type="Proteomes" id="UP000245533"/>
    </source>
</evidence>
<protein>
    <recommendedName>
        <fullName evidence="3">6-bladed beta-propeller protein</fullName>
    </recommendedName>
</protein>
<dbReference type="PROSITE" id="PS51257">
    <property type="entry name" value="PROKAR_LIPOPROTEIN"/>
    <property type="match status" value="1"/>
</dbReference>
<dbReference type="InterPro" id="IPR011042">
    <property type="entry name" value="6-blade_b-propeller_TolB-like"/>
</dbReference>
<dbReference type="Gene3D" id="2.120.10.30">
    <property type="entry name" value="TolB, C-terminal domain"/>
    <property type="match status" value="1"/>
</dbReference>
<gene>
    <name evidence="1" type="ORF">DDZ15_01030</name>
</gene>
<dbReference type="Proteomes" id="UP000245533">
    <property type="component" value="Unassembled WGS sequence"/>
</dbReference>
<dbReference type="EMBL" id="QGGB01000001">
    <property type="protein sequence ID" value="PWN08247.1"/>
    <property type="molecule type" value="Genomic_DNA"/>
</dbReference>
<dbReference type="Pfam" id="PF17170">
    <property type="entry name" value="DUF5128"/>
    <property type="match status" value="1"/>
</dbReference>
<organism evidence="1 2">
    <name type="scientific">Rhodohalobacter mucosus</name>
    <dbReference type="NCBI Taxonomy" id="2079485"/>
    <lineage>
        <taxon>Bacteria</taxon>
        <taxon>Pseudomonadati</taxon>
        <taxon>Balneolota</taxon>
        <taxon>Balneolia</taxon>
        <taxon>Balneolales</taxon>
        <taxon>Balneolaceae</taxon>
        <taxon>Rhodohalobacter</taxon>
    </lineage>
</organism>